<keyword evidence="2" id="KW-1185">Reference proteome</keyword>
<dbReference type="EMBL" id="JABSTU010000003">
    <property type="protein sequence ID" value="KAH8034812.1"/>
    <property type="molecule type" value="Genomic_DNA"/>
</dbReference>
<evidence type="ECO:0000313" key="1">
    <source>
        <dbReference type="EMBL" id="KAH8034812.1"/>
    </source>
</evidence>
<reference evidence="1" key="1">
    <citation type="journal article" date="2020" name="Cell">
        <title>Large-Scale Comparative Analyses of Tick Genomes Elucidate Their Genetic Diversity and Vector Capacities.</title>
        <authorList>
            <consortium name="Tick Genome and Microbiome Consortium (TIGMIC)"/>
            <person name="Jia N."/>
            <person name="Wang J."/>
            <person name="Shi W."/>
            <person name="Du L."/>
            <person name="Sun Y."/>
            <person name="Zhan W."/>
            <person name="Jiang J.F."/>
            <person name="Wang Q."/>
            <person name="Zhang B."/>
            <person name="Ji P."/>
            <person name="Bell-Sakyi L."/>
            <person name="Cui X.M."/>
            <person name="Yuan T.T."/>
            <person name="Jiang B.G."/>
            <person name="Yang W.F."/>
            <person name="Lam T.T."/>
            <person name="Chang Q.C."/>
            <person name="Ding S.J."/>
            <person name="Wang X.J."/>
            <person name="Zhu J.G."/>
            <person name="Ruan X.D."/>
            <person name="Zhao L."/>
            <person name="Wei J.T."/>
            <person name="Ye R.Z."/>
            <person name="Que T.C."/>
            <person name="Du C.H."/>
            <person name="Zhou Y.H."/>
            <person name="Cheng J.X."/>
            <person name="Dai P.F."/>
            <person name="Guo W.B."/>
            <person name="Han X.H."/>
            <person name="Huang E.J."/>
            <person name="Li L.F."/>
            <person name="Wei W."/>
            <person name="Gao Y.C."/>
            <person name="Liu J.Z."/>
            <person name="Shao H.Z."/>
            <person name="Wang X."/>
            <person name="Wang C.C."/>
            <person name="Yang T.C."/>
            <person name="Huo Q.B."/>
            <person name="Li W."/>
            <person name="Chen H.Y."/>
            <person name="Chen S.E."/>
            <person name="Zhou L.G."/>
            <person name="Ni X.B."/>
            <person name="Tian J.H."/>
            <person name="Sheng Y."/>
            <person name="Liu T."/>
            <person name="Pan Y.S."/>
            <person name="Xia L.Y."/>
            <person name="Li J."/>
            <person name="Zhao F."/>
            <person name="Cao W.C."/>
        </authorList>
    </citation>
    <scope>NUCLEOTIDE SEQUENCE</scope>
    <source>
        <strain evidence="1">Rmic-2018</strain>
    </source>
</reference>
<organism evidence="1 2">
    <name type="scientific">Rhipicephalus microplus</name>
    <name type="common">Cattle tick</name>
    <name type="synonym">Boophilus microplus</name>
    <dbReference type="NCBI Taxonomy" id="6941"/>
    <lineage>
        <taxon>Eukaryota</taxon>
        <taxon>Metazoa</taxon>
        <taxon>Ecdysozoa</taxon>
        <taxon>Arthropoda</taxon>
        <taxon>Chelicerata</taxon>
        <taxon>Arachnida</taxon>
        <taxon>Acari</taxon>
        <taxon>Parasitiformes</taxon>
        <taxon>Ixodida</taxon>
        <taxon>Ixodoidea</taxon>
        <taxon>Ixodidae</taxon>
        <taxon>Rhipicephalinae</taxon>
        <taxon>Rhipicephalus</taxon>
        <taxon>Boophilus</taxon>
    </lineage>
</organism>
<proteinExistence type="predicted"/>
<sequence>MTFYYTNRVSCISSPASSSTSSSLTSTETVLTTQRYDKSFTKGRALFSGLGSTPAMARTHLERLLFVQVFFPATLQSFPNGPQDAAHRSPAPQVEHPLHALDPSARIHRLPFVVATLPPAPHKYPSMFPPVPPSLLLPFPSWSRGTETVLTSLRYDKSFTKGRVLFSGHSSTPATARTHLQRLLFVQVKKVLFSVFQAYQIRCFASAAEPQLLLRNCL</sequence>
<gene>
    <name evidence="1" type="ORF">HPB51_003043</name>
</gene>
<accession>A0A9J6EL27</accession>
<comment type="caution">
    <text evidence="1">The sequence shown here is derived from an EMBL/GenBank/DDBJ whole genome shotgun (WGS) entry which is preliminary data.</text>
</comment>
<evidence type="ECO:0000313" key="2">
    <source>
        <dbReference type="Proteomes" id="UP000821866"/>
    </source>
</evidence>
<name>A0A9J6EL27_RHIMP</name>
<reference evidence="1" key="2">
    <citation type="submission" date="2021-09" db="EMBL/GenBank/DDBJ databases">
        <authorList>
            <person name="Jia N."/>
            <person name="Wang J."/>
            <person name="Shi W."/>
            <person name="Du L."/>
            <person name="Sun Y."/>
            <person name="Zhan W."/>
            <person name="Jiang J."/>
            <person name="Wang Q."/>
            <person name="Zhang B."/>
            <person name="Ji P."/>
            <person name="Sakyi L.B."/>
            <person name="Cui X."/>
            <person name="Yuan T."/>
            <person name="Jiang B."/>
            <person name="Yang W."/>
            <person name="Lam T.T.-Y."/>
            <person name="Chang Q."/>
            <person name="Ding S."/>
            <person name="Wang X."/>
            <person name="Zhu J."/>
            <person name="Ruan X."/>
            <person name="Zhao L."/>
            <person name="Wei J."/>
            <person name="Que T."/>
            <person name="Du C."/>
            <person name="Cheng J."/>
            <person name="Dai P."/>
            <person name="Han X."/>
            <person name="Huang E."/>
            <person name="Gao Y."/>
            <person name="Liu J."/>
            <person name="Shao H."/>
            <person name="Ye R."/>
            <person name="Li L."/>
            <person name="Wei W."/>
            <person name="Wang X."/>
            <person name="Wang C."/>
            <person name="Huo Q."/>
            <person name="Li W."/>
            <person name="Guo W."/>
            <person name="Chen H."/>
            <person name="Chen S."/>
            <person name="Zhou L."/>
            <person name="Zhou L."/>
            <person name="Ni X."/>
            <person name="Tian J."/>
            <person name="Zhou Y."/>
            <person name="Sheng Y."/>
            <person name="Liu T."/>
            <person name="Pan Y."/>
            <person name="Xia L."/>
            <person name="Li J."/>
            <person name="Zhao F."/>
            <person name="Cao W."/>
        </authorList>
    </citation>
    <scope>NUCLEOTIDE SEQUENCE</scope>
    <source>
        <strain evidence="1">Rmic-2018</strain>
        <tissue evidence="1">Larvae</tissue>
    </source>
</reference>
<protein>
    <submittedName>
        <fullName evidence="1">Uncharacterized protein</fullName>
    </submittedName>
</protein>
<dbReference type="AlphaFoldDB" id="A0A9J6EL27"/>
<dbReference type="Proteomes" id="UP000821866">
    <property type="component" value="Chromosome 11"/>
</dbReference>